<dbReference type="OrthoDB" id="10419828at2759"/>
<protein>
    <submittedName>
        <fullName evidence="2">Uncharacterized protein</fullName>
    </submittedName>
</protein>
<proteinExistence type="predicted"/>
<dbReference type="Proteomes" id="UP000572817">
    <property type="component" value="Unassembled WGS sequence"/>
</dbReference>
<keyword evidence="3" id="KW-1185">Reference proteome</keyword>
<evidence type="ECO:0000313" key="2">
    <source>
        <dbReference type="EMBL" id="KAF4304762.1"/>
    </source>
</evidence>
<accession>A0A8H4IQV5</accession>
<organism evidence="2 3">
    <name type="scientific">Botryosphaeria dothidea</name>
    <dbReference type="NCBI Taxonomy" id="55169"/>
    <lineage>
        <taxon>Eukaryota</taxon>
        <taxon>Fungi</taxon>
        <taxon>Dikarya</taxon>
        <taxon>Ascomycota</taxon>
        <taxon>Pezizomycotina</taxon>
        <taxon>Dothideomycetes</taxon>
        <taxon>Dothideomycetes incertae sedis</taxon>
        <taxon>Botryosphaeriales</taxon>
        <taxon>Botryosphaeriaceae</taxon>
        <taxon>Botryosphaeria</taxon>
    </lineage>
</organism>
<dbReference type="EMBL" id="WWBZ02000051">
    <property type="protein sequence ID" value="KAF4304762.1"/>
    <property type="molecule type" value="Genomic_DNA"/>
</dbReference>
<evidence type="ECO:0000313" key="3">
    <source>
        <dbReference type="Proteomes" id="UP000572817"/>
    </source>
</evidence>
<feature type="compositionally biased region" description="Low complexity" evidence="1">
    <location>
        <begin position="1"/>
        <end position="30"/>
    </location>
</feature>
<comment type="caution">
    <text evidence="2">The sequence shown here is derived from an EMBL/GenBank/DDBJ whole genome shotgun (WGS) entry which is preliminary data.</text>
</comment>
<gene>
    <name evidence="2" type="ORF">GTA08_BOTSDO08430</name>
</gene>
<feature type="region of interest" description="Disordered" evidence="1">
    <location>
        <begin position="1"/>
        <end position="56"/>
    </location>
</feature>
<reference evidence="2" key="1">
    <citation type="submission" date="2020-04" db="EMBL/GenBank/DDBJ databases">
        <title>Genome Assembly and Annotation of Botryosphaeria dothidea sdau 11-99, a Latent Pathogen of Apple Fruit Ring Rot in China.</title>
        <authorList>
            <person name="Yu C."/>
            <person name="Diao Y."/>
            <person name="Lu Q."/>
            <person name="Zhao J."/>
            <person name="Cui S."/>
            <person name="Peng C."/>
            <person name="He B."/>
            <person name="Liu H."/>
        </authorList>
    </citation>
    <scope>NUCLEOTIDE SEQUENCE [LARGE SCALE GENOMIC DNA]</scope>
    <source>
        <strain evidence="2">Sdau11-99</strain>
    </source>
</reference>
<sequence length="197" mass="20960">MSATNTSDRDSTSSTPSVDSTASESSTTPTAPSPPASAPSPQRHRHKSTARMSAHAEKLAARTGATLRFLPIDGGATSVAYSTKVKIVVRASRLDWQVFVAAWIDGVLGDWVPTEMTVVCEGLKRAVGGRDGDRASLPALKQWFLGELYGALMRAWEGDEGRVVEAMAGWGEGFAERLVRDIGVSIASRGQAEEGRD</sequence>
<dbReference type="AlphaFoldDB" id="A0A8H4IQV5"/>
<evidence type="ECO:0000256" key="1">
    <source>
        <dbReference type="SAM" id="MobiDB-lite"/>
    </source>
</evidence>
<name>A0A8H4IQV5_9PEZI</name>